<dbReference type="PANTHER" id="PTHR32329">
    <property type="entry name" value="BIFUNCTIONAL PROTEIN [INCLUDES 2-HYDROXYACYL-COA DEHYDRATASE (N-TER) AND ITS ACTIVATOR DOMAIN (C_TERM)-RELATED"/>
    <property type="match status" value="1"/>
</dbReference>
<dbReference type="Pfam" id="PF09989">
    <property type="entry name" value="DUF2229"/>
    <property type="match status" value="1"/>
</dbReference>
<dbReference type="PANTHER" id="PTHR32329:SF2">
    <property type="entry name" value="BIFUNCTIONAL PROTEIN [INCLUDES 2-HYDROXYACYL-COA DEHYDRATASE (N-TER) AND ITS ACTIVATOR DOMAIN (C_TERM)"/>
    <property type="match status" value="1"/>
</dbReference>
<dbReference type="EMBL" id="LAZR01002169">
    <property type="protein sequence ID" value="KKN33537.1"/>
    <property type="molecule type" value="Genomic_DNA"/>
</dbReference>
<dbReference type="InterPro" id="IPR018709">
    <property type="entry name" value="CoA_activase_DUF2229"/>
</dbReference>
<protein>
    <recommendedName>
        <fullName evidence="1">DUF2229 domain-containing protein</fullName>
    </recommendedName>
</protein>
<dbReference type="Gene3D" id="3.40.50.11900">
    <property type="match status" value="1"/>
</dbReference>
<name>A0A0F9Q911_9ZZZZ</name>
<dbReference type="AlphaFoldDB" id="A0A0F9Q911"/>
<gene>
    <name evidence="2" type="ORF">LCGC14_0802690</name>
</gene>
<organism evidence="2">
    <name type="scientific">marine sediment metagenome</name>
    <dbReference type="NCBI Taxonomy" id="412755"/>
    <lineage>
        <taxon>unclassified sequences</taxon>
        <taxon>metagenomes</taxon>
        <taxon>ecological metagenomes</taxon>
    </lineage>
</organism>
<dbReference type="InterPro" id="IPR051805">
    <property type="entry name" value="Dehydratase_Activator_Redct"/>
</dbReference>
<dbReference type="InterPro" id="IPR010327">
    <property type="entry name" value="FldB/FldC_alpha/beta"/>
</dbReference>
<feature type="domain" description="DUF2229" evidence="1">
    <location>
        <begin position="13"/>
        <end position="234"/>
    </location>
</feature>
<evidence type="ECO:0000259" key="1">
    <source>
        <dbReference type="Pfam" id="PF09989"/>
    </source>
</evidence>
<comment type="caution">
    <text evidence="2">The sequence shown here is derived from an EMBL/GenBank/DDBJ whole genome shotgun (WGS) entry which is preliminary data.</text>
</comment>
<sequence length="351" mass="40785">MEPSEQLSNKKIKVGIPRALHFYRYFPFWKELLEKLDVEIILSPPTNKKIVEVGVTHGFGELCIPVKIYYGQLLKLVGDHPDLDYIFVPRYVAEVKDAFFCPKFLSLPDIIKILPNMPKILNFEVNVKEFPIATSVIELGKELGKTQNHALKAYKEAQKYFGEYHKFIRDGATVNRALRLVERNRPFTLSKRKDEGDLRFLLLGHAYNIFDTFINIDFQKKLKDQGVKVLTIENLPESIFRVPVIVNKRLRNYWRHEEEIMQSIRYFLTKGRNEIDGVIFLISFACGPDSLISELIMRDMKVVGLPFLEITMDEHSGEAGLLTRVESFVEMIRRKKKKLAMDSKRKTSVKS</sequence>
<accession>A0A0F9Q911</accession>
<evidence type="ECO:0000313" key="2">
    <source>
        <dbReference type="EMBL" id="KKN33537.1"/>
    </source>
</evidence>
<reference evidence="2" key="1">
    <citation type="journal article" date="2015" name="Nature">
        <title>Complex archaea that bridge the gap between prokaryotes and eukaryotes.</title>
        <authorList>
            <person name="Spang A."/>
            <person name="Saw J.H."/>
            <person name="Jorgensen S.L."/>
            <person name="Zaremba-Niedzwiedzka K."/>
            <person name="Martijn J."/>
            <person name="Lind A.E."/>
            <person name="van Eijk R."/>
            <person name="Schleper C."/>
            <person name="Guy L."/>
            <person name="Ettema T.J."/>
        </authorList>
    </citation>
    <scope>NUCLEOTIDE SEQUENCE</scope>
</reference>
<dbReference type="Pfam" id="PF06050">
    <property type="entry name" value="HGD-D"/>
    <property type="match status" value="1"/>
</dbReference>
<proteinExistence type="predicted"/>